<dbReference type="PROSITE" id="PS50888">
    <property type="entry name" value="BHLH"/>
    <property type="match status" value="1"/>
</dbReference>
<dbReference type="AlphaFoldDB" id="A0A3P9AS62"/>
<protein>
    <recommendedName>
        <fullName evidence="7">BHLH domain-containing protein</fullName>
    </recommendedName>
</protein>
<dbReference type="GO" id="GO:0046983">
    <property type="term" value="F:protein dimerization activity"/>
    <property type="evidence" value="ECO:0007669"/>
    <property type="project" value="InterPro"/>
</dbReference>
<dbReference type="Pfam" id="PF00010">
    <property type="entry name" value="HLH"/>
    <property type="match status" value="1"/>
</dbReference>
<evidence type="ECO:0000256" key="4">
    <source>
        <dbReference type="ARBA" id="ARBA00023163"/>
    </source>
</evidence>
<comment type="subcellular location">
    <subcellularLocation>
        <location evidence="1">Nucleus</location>
    </subcellularLocation>
</comment>
<dbReference type="SUPFAM" id="SSF47459">
    <property type="entry name" value="HLH, helix-loop-helix DNA-binding domain"/>
    <property type="match status" value="1"/>
</dbReference>
<dbReference type="GO" id="GO:0005634">
    <property type="term" value="C:nucleus"/>
    <property type="evidence" value="ECO:0007669"/>
    <property type="project" value="UniProtKB-SubCell"/>
</dbReference>
<evidence type="ECO:0000256" key="6">
    <source>
        <dbReference type="SAM" id="MobiDB-lite"/>
    </source>
</evidence>
<evidence type="ECO:0000256" key="2">
    <source>
        <dbReference type="ARBA" id="ARBA00022491"/>
    </source>
</evidence>
<keyword evidence="4" id="KW-0804">Transcription</keyword>
<dbReference type="InterPro" id="IPR050370">
    <property type="entry name" value="HES_HEY"/>
</dbReference>
<dbReference type="InterPro" id="IPR011598">
    <property type="entry name" value="bHLH_dom"/>
</dbReference>
<proteinExistence type="predicted"/>
<feature type="region of interest" description="Disordered" evidence="6">
    <location>
        <begin position="113"/>
        <end position="142"/>
    </location>
</feature>
<feature type="compositionally biased region" description="Polar residues" evidence="6">
    <location>
        <begin position="113"/>
        <end position="128"/>
    </location>
</feature>
<keyword evidence="5" id="KW-0539">Nucleus</keyword>
<keyword evidence="3" id="KW-0805">Transcription regulation</keyword>
<keyword evidence="2" id="KW-0678">Repressor</keyword>
<evidence type="ECO:0000259" key="7">
    <source>
        <dbReference type="PROSITE" id="PS50888"/>
    </source>
</evidence>
<sequence>MTLFFFLQLRKPLVEKIHRKRINSSIEQLKSLLGSELLKQQPDSKLEKPDILEMTVCYLRRLQQYYSRCAQEMVNFLPKVDLKTQSQRNLLNHIKQLHTSSVKPRVRLTSLLRATQSRPASPKTTHSPAPSGGRVSVPLTPR</sequence>
<dbReference type="Proteomes" id="UP000265160">
    <property type="component" value="LG5"/>
</dbReference>
<evidence type="ECO:0000256" key="1">
    <source>
        <dbReference type="ARBA" id="ARBA00004123"/>
    </source>
</evidence>
<dbReference type="PANTHER" id="PTHR10985">
    <property type="entry name" value="BASIC HELIX-LOOP-HELIX TRANSCRIPTION FACTOR, HES-RELATED"/>
    <property type="match status" value="1"/>
</dbReference>
<keyword evidence="9" id="KW-1185">Reference proteome</keyword>
<evidence type="ECO:0000313" key="9">
    <source>
        <dbReference type="Proteomes" id="UP000265160"/>
    </source>
</evidence>
<name>A0A3P9AS62_9CICH</name>
<evidence type="ECO:0000256" key="5">
    <source>
        <dbReference type="ARBA" id="ARBA00023242"/>
    </source>
</evidence>
<dbReference type="Gene3D" id="4.10.280.10">
    <property type="entry name" value="Helix-loop-helix DNA-binding domain"/>
    <property type="match status" value="1"/>
</dbReference>
<dbReference type="InterPro" id="IPR036638">
    <property type="entry name" value="HLH_DNA-bd_sf"/>
</dbReference>
<evidence type="ECO:0000256" key="3">
    <source>
        <dbReference type="ARBA" id="ARBA00023015"/>
    </source>
</evidence>
<dbReference type="GeneTree" id="ENSGT00940000163346"/>
<feature type="domain" description="BHLH" evidence="7">
    <location>
        <begin position="6"/>
        <end position="62"/>
    </location>
</feature>
<dbReference type="SMART" id="SM00353">
    <property type="entry name" value="HLH"/>
    <property type="match status" value="1"/>
</dbReference>
<reference evidence="8" key="2">
    <citation type="submission" date="2025-08" db="UniProtKB">
        <authorList>
            <consortium name="Ensembl"/>
        </authorList>
    </citation>
    <scope>IDENTIFICATION</scope>
</reference>
<dbReference type="Ensembl" id="ENSMZET00005000576.1">
    <property type="protein sequence ID" value="ENSMZEP00005000511.1"/>
    <property type="gene ID" value="ENSMZEG00005000403.1"/>
</dbReference>
<evidence type="ECO:0000313" key="8">
    <source>
        <dbReference type="Ensembl" id="ENSMZEP00005000511.1"/>
    </source>
</evidence>
<reference evidence="8 9" key="1">
    <citation type="journal article" date="2014" name="Nature">
        <title>The genomic substrate for adaptive radiation in African cichlid fish.</title>
        <authorList>
            <person name="Brawand D."/>
            <person name="Wagner C.E."/>
            <person name="Li Y.I."/>
            <person name="Malinsky M."/>
            <person name="Keller I."/>
            <person name="Fan S."/>
            <person name="Simakov O."/>
            <person name="Ng A.Y."/>
            <person name="Lim Z.W."/>
            <person name="Bezault E."/>
            <person name="Turner-Maier J."/>
            <person name="Johnson J."/>
            <person name="Alcazar R."/>
            <person name="Noh H.J."/>
            <person name="Russell P."/>
            <person name="Aken B."/>
            <person name="Alfoldi J."/>
            <person name="Amemiya C."/>
            <person name="Azzouzi N."/>
            <person name="Baroiller J.F."/>
            <person name="Barloy-Hubler F."/>
            <person name="Berlin A."/>
            <person name="Bloomquist R."/>
            <person name="Carleton K.L."/>
            <person name="Conte M.A."/>
            <person name="D'Cotta H."/>
            <person name="Eshel O."/>
            <person name="Gaffney L."/>
            <person name="Galibert F."/>
            <person name="Gante H.F."/>
            <person name="Gnerre S."/>
            <person name="Greuter L."/>
            <person name="Guyon R."/>
            <person name="Haddad N.S."/>
            <person name="Haerty W."/>
            <person name="Harris R.M."/>
            <person name="Hofmann H.A."/>
            <person name="Hourlier T."/>
            <person name="Hulata G."/>
            <person name="Jaffe D.B."/>
            <person name="Lara M."/>
            <person name="Lee A.P."/>
            <person name="MacCallum I."/>
            <person name="Mwaiko S."/>
            <person name="Nikaido M."/>
            <person name="Nishihara H."/>
            <person name="Ozouf-Costaz C."/>
            <person name="Penman D.J."/>
            <person name="Przybylski D."/>
            <person name="Rakotomanga M."/>
            <person name="Renn S.C.P."/>
            <person name="Ribeiro F.J."/>
            <person name="Ron M."/>
            <person name="Salzburger W."/>
            <person name="Sanchez-Pulido L."/>
            <person name="Santos M.E."/>
            <person name="Searle S."/>
            <person name="Sharpe T."/>
            <person name="Swofford R."/>
            <person name="Tan F.J."/>
            <person name="Williams L."/>
            <person name="Young S."/>
            <person name="Yin S."/>
            <person name="Okada N."/>
            <person name="Kocher T.D."/>
            <person name="Miska E.A."/>
            <person name="Lander E.S."/>
            <person name="Venkatesh B."/>
            <person name="Fernald R.D."/>
            <person name="Meyer A."/>
            <person name="Ponting C.P."/>
            <person name="Streelman J.T."/>
            <person name="Lindblad-Toh K."/>
            <person name="Seehausen O."/>
            <person name="Di Palma F."/>
        </authorList>
    </citation>
    <scope>NUCLEOTIDE SEQUENCE</scope>
</reference>
<organism evidence="8 9">
    <name type="scientific">Maylandia zebra</name>
    <name type="common">zebra mbuna</name>
    <dbReference type="NCBI Taxonomy" id="106582"/>
    <lineage>
        <taxon>Eukaryota</taxon>
        <taxon>Metazoa</taxon>
        <taxon>Chordata</taxon>
        <taxon>Craniata</taxon>
        <taxon>Vertebrata</taxon>
        <taxon>Euteleostomi</taxon>
        <taxon>Actinopterygii</taxon>
        <taxon>Neopterygii</taxon>
        <taxon>Teleostei</taxon>
        <taxon>Neoteleostei</taxon>
        <taxon>Acanthomorphata</taxon>
        <taxon>Ovalentaria</taxon>
        <taxon>Cichlomorphae</taxon>
        <taxon>Cichliformes</taxon>
        <taxon>Cichlidae</taxon>
        <taxon>African cichlids</taxon>
        <taxon>Pseudocrenilabrinae</taxon>
        <taxon>Haplochromini</taxon>
        <taxon>Maylandia</taxon>
        <taxon>Maylandia zebra complex</taxon>
    </lineage>
</organism>
<accession>A0A3P9AS62</accession>
<reference evidence="8" key="3">
    <citation type="submission" date="2025-09" db="UniProtKB">
        <authorList>
            <consortium name="Ensembl"/>
        </authorList>
    </citation>
    <scope>IDENTIFICATION</scope>
</reference>